<evidence type="ECO:0000259" key="6">
    <source>
        <dbReference type="SMART" id="SM00363"/>
    </source>
</evidence>
<dbReference type="PANTHER" id="PTHR47683">
    <property type="entry name" value="PSEUDOURIDINE SYNTHASE FAMILY PROTEIN-RELATED"/>
    <property type="match status" value="1"/>
</dbReference>
<evidence type="ECO:0000256" key="2">
    <source>
        <dbReference type="ARBA" id="ARBA00023235"/>
    </source>
</evidence>
<dbReference type="PROSITE" id="PS01149">
    <property type="entry name" value="PSI_RSU"/>
    <property type="match status" value="1"/>
</dbReference>
<dbReference type="RefSeq" id="WP_154472890.1">
    <property type="nucleotide sequence ID" value="NZ_DBEWUL010000223.1"/>
</dbReference>
<dbReference type="FunFam" id="3.10.290.10:FF:000003">
    <property type="entry name" value="Pseudouridine synthase"/>
    <property type="match status" value="1"/>
</dbReference>
<accession>A0A7X2NM66</accession>
<dbReference type="Gene3D" id="3.30.70.1560">
    <property type="entry name" value="Alpha-L RNA-binding motif"/>
    <property type="match status" value="1"/>
</dbReference>
<dbReference type="SMART" id="SM00363">
    <property type="entry name" value="S4"/>
    <property type="match status" value="1"/>
</dbReference>
<dbReference type="SUPFAM" id="SSF55174">
    <property type="entry name" value="Alpha-L RNA-binding motif"/>
    <property type="match status" value="1"/>
</dbReference>
<dbReference type="InterPro" id="IPR000748">
    <property type="entry name" value="PsdUridine_synth_RsuA/RluB/E/F"/>
</dbReference>
<protein>
    <recommendedName>
        <fullName evidence="4">Pseudouridine synthase</fullName>
        <ecNumber evidence="4">5.4.99.-</ecNumber>
    </recommendedName>
</protein>
<sequence>MEERLNKWLSRMGLCSRREADRLIEAGKVLVDGHKAVVGQKVLPGQRIICEGKTVGEGRSSKPAPVLLAVNKPKGIVCTTSDKDRAENIVEYLKYPERIYPVGRLDKDSEGLLLMTNQGDLVNKIMRGSNGHEKEYIVTVNREITAEFLDKMSGGVELKELGQVTRPCRTEKVDEKTFSIVLTQGLNRQIRRMCKACGFEVQSLKRVRIMNICLGGLPKGAYRKINGAEYKELLNLLKDSSSLSRKERLAGEGTGETNGWTEGKGRKGRVHNFGRTN</sequence>
<dbReference type="InterPro" id="IPR020094">
    <property type="entry name" value="TruA/RsuA/RluB/E/F_N"/>
</dbReference>
<feature type="compositionally biased region" description="Basic residues" evidence="5">
    <location>
        <begin position="266"/>
        <end position="277"/>
    </location>
</feature>
<dbReference type="AlphaFoldDB" id="A0A7X2NM66"/>
<dbReference type="InterPro" id="IPR042092">
    <property type="entry name" value="PsdUridine_s_RsuA/RluB/E/F_cat"/>
</dbReference>
<proteinExistence type="inferred from homology"/>
<gene>
    <name evidence="7" type="ORF">FYJ39_12880</name>
</gene>
<evidence type="ECO:0000256" key="4">
    <source>
        <dbReference type="RuleBase" id="RU003887"/>
    </source>
</evidence>
<comment type="caution">
    <text evidence="7">The sequence shown here is derived from an EMBL/GenBank/DDBJ whole genome shotgun (WGS) entry which is preliminary data.</text>
</comment>
<reference evidence="7 8" key="1">
    <citation type="submission" date="2019-08" db="EMBL/GenBank/DDBJ databases">
        <title>In-depth cultivation of the pig gut microbiome towards novel bacterial diversity and tailored functional studies.</title>
        <authorList>
            <person name="Wylensek D."/>
            <person name="Hitch T.C.A."/>
            <person name="Clavel T."/>
        </authorList>
    </citation>
    <scope>NUCLEOTIDE SEQUENCE [LARGE SCALE GENOMIC DNA]</scope>
    <source>
        <strain evidence="7 8">WCA-389-WT-23D1</strain>
    </source>
</reference>
<name>A0A7X2NM66_9CLOT</name>
<dbReference type="CDD" id="cd00165">
    <property type="entry name" value="S4"/>
    <property type="match status" value="1"/>
</dbReference>
<keyword evidence="2 4" id="KW-0413">Isomerase</keyword>
<dbReference type="InterPro" id="IPR006145">
    <property type="entry name" value="PsdUridine_synth_RsuA/RluA"/>
</dbReference>
<evidence type="ECO:0000313" key="8">
    <source>
        <dbReference type="Proteomes" id="UP000429958"/>
    </source>
</evidence>
<evidence type="ECO:0000313" key="7">
    <source>
        <dbReference type="EMBL" id="MSS37444.1"/>
    </source>
</evidence>
<evidence type="ECO:0000256" key="5">
    <source>
        <dbReference type="SAM" id="MobiDB-lite"/>
    </source>
</evidence>
<dbReference type="PROSITE" id="PS50889">
    <property type="entry name" value="S4"/>
    <property type="match status" value="1"/>
</dbReference>
<evidence type="ECO:0000256" key="1">
    <source>
        <dbReference type="ARBA" id="ARBA00008348"/>
    </source>
</evidence>
<dbReference type="InterPro" id="IPR050343">
    <property type="entry name" value="RsuA_PseudoU_synthase"/>
</dbReference>
<feature type="region of interest" description="Disordered" evidence="5">
    <location>
        <begin position="247"/>
        <end position="277"/>
    </location>
</feature>
<keyword evidence="3" id="KW-0694">RNA-binding</keyword>
<dbReference type="Pfam" id="PF00849">
    <property type="entry name" value="PseudoU_synth_2"/>
    <property type="match status" value="1"/>
</dbReference>
<dbReference type="Gene3D" id="3.30.70.580">
    <property type="entry name" value="Pseudouridine synthase I, catalytic domain, N-terminal subdomain"/>
    <property type="match status" value="1"/>
</dbReference>
<dbReference type="GO" id="GO:0000455">
    <property type="term" value="P:enzyme-directed rRNA pseudouridine synthesis"/>
    <property type="evidence" value="ECO:0007669"/>
    <property type="project" value="UniProtKB-ARBA"/>
</dbReference>
<dbReference type="EC" id="5.4.99.-" evidence="4"/>
<dbReference type="InterPro" id="IPR020103">
    <property type="entry name" value="PsdUridine_synth_cat_dom_sf"/>
</dbReference>
<dbReference type="PANTHER" id="PTHR47683:SF2">
    <property type="entry name" value="RNA-BINDING S4 DOMAIN-CONTAINING PROTEIN"/>
    <property type="match status" value="1"/>
</dbReference>
<dbReference type="InterPro" id="IPR036986">
    <property type="entry name" value="S4_RNA-bd_sf"/>
</dbReference>
<comment type="similarity">
    <text evidence="1 4">Belongs to the pseudouridine synthase RsuA family.</text>
</comment>
<dbReference type="InterPro" id="IPR002942">
    <property type="entry name" value="S4_RNA-bd"/>
</dbReference>
<dbReference type="GO" id="GO:0003723">
    <property type="term" value="F:RNA binding"/>
    <property type="evidence" value="ECO:0007669"/>
    <property type="project" value="UniProtKB-KW"/>
</dbReference>
<dbReference type="NCBIfam" id="TIGR00093">
    <property type="entry name" value="pseudouridine synthase"/>
    <property type="match status" value="1"/>
</dbReference>
<dbReference type="GO" id="GO:0120159">
    <property type="term" value="F:rRNA pseudouridine synthase activity"/>
    <property type="evidence" value="ECO:0007669"/>
    <property type="project" value="UniProtKB-ARBA"/>
</dbReference>
<dbReference type="Gene3D" id="3.10.290.10">
    <property type="entry name" value="RNA-binding S4 domain"/>
    <property type="match status" value="1"/>
</dbReference>
<keyword evidence="8" id="KW-1185">Reference proteome</keyword>
<feature type="domain" description="RNA-binding S4" evidence="6">
    <location>
        <begin position="3"/>
        <end position="69"/>
    </location>
</feature>
<dbReference type="FunFam" id="3.30.70.1560:FF:000002">
    <property type="entry name" value="Pseudouridine synthase"/>
    <property type="match status" value="1"/>
</dbReference>
<dbReference type="Pfam" id="PF01479">
    <property type="entry name" value="S4"/>
    <property type="match status" value="1"/>
</dbReference>
<evidence type="ECO:0000256" key="3">
    <source>
        <dbReference type="PROSITE-ProRule" id="PRU00182"/>
    </source>
</evidence>
<dbReference type="SUPFAM" id="SSF55120">
    <property type="entry name" value="Pseudouridine synthase"/>
    <property type="match status" value="1"/>
</dbReference>
<dbReference type="Proteomes" id="UP000429958">
    <property type="component" value="Unassembled WGS sequence"/>
</dbReference>
<dbReference type="EMBL" id="VUMD01000011">
    <property type="protein sequence ID" value="MSS37444.1"/>
    <property type="molecule type" value="Genomic_DNA"/>
</dbReference>
<organism evidence="7 8">
    <name type="scientific">Clostridium porci</name>
    <dbReference type="NCBI Taxonomy" id="2605778"/>
    <lineage>
        <taxon>Bacteria</taxon>
        <taxon>Bacillati</taxon>
        <taxon>Bacillota</taxon>
        <taxon>Clostridia</taxon>
        <taxon>Eubacteriales</taxon>
        <taxon>Clostridiaceae</taxon>
        <taxon>Clostridium</taxon>
    </lineage>
</organism>
<dbReference type="InterPro" id="IPR018496">
    <property type="entry name" value="PsdUridine_synth_RsuA/RluB_CS"/>
</dbReference>